<evidence type="ECO:0000256" key="2">
    <source>
        <dbReference type="ARBA" id="ARBA00010450"/>
    </source>
</evidence>
<keyword evidence="9 11" id="KW-0233">DNA recombination</keyword>
<feature type="active site" description="O-(3'-phospho-DNA)-tyrosine intermediate" evidence="11">
    <location>
        <position position="293"/>
    </location>
</feature>
<evidence type="ECO:0000313" key="15">
    <source>
        <dbReference type="Proteomes" id="UP000198346"/>
    </source>
</evidence>
<proteinExistence type="inferred from homology"/>
<feature type="active site" evidence="11">
    <location>
        <position position="182"/>
    </location>
</feature>
<keyword evidence="10 11" id="KW-0131">Cell cycle</keyword>
<dbReference type="InterPro" id="IPR011010">
    <property type="entry name" value="DNA_brk_join_enz"/>
</dbReference>
<dbReference type="InterPro" id="IPR002104">
    <property type="entry name" value="Integrase_catalytic"/>
</dbReference>
<dbReference type="InterPro" id="IPR010998">
    <property type="entry name" value="Integrase_recombinase_N"/>
</dbReference>
<organism evidence="14 15">
    <name type="scientific">Amphiplicatus metriothermophilus</name>
    <dbReference type="NCBI Taxonomy" id="1519374"/>
    <lineage>
        <taxon>Bacteria</taxon>
        <taxon>Pseudomonadati</taxon>
        <taxon>Pseudomonadota</taxon>
        <taxon>Alphaproteobacteria</taxon>
        <taxon>Parvularculales</taxon>
        <taxon>Parvularculaceae</taxon>
        <taxon>Amphiplicatus</taxon>
    </lineage>
</organism>
<dbReference type="Gene3D" id="1.10.150.130">
    <property type="match status" value="1"/>
</dbReference>
<dbReference type="RefSeq" id="WP_200815329.1">
    <property type="nucleotide sequence ID" value="NZ_FZQA01000004.1"/>
</dbReference>
<dbReference type="PROSITE" id="PS51898">
    <property type="entry name" value="TYR_RECOMBINASE"/>
    <property type="match status" value="1"/>
</dbReference>
<feature type="active site" evidence="11">
    <location>
        <position position="261"/>
    </location>
</feature>
<dbReference type="HAMAP" id="MF_01808">
    <property type="entry name" value="Recomb_XerC_XerD"/>
    <property type="match status" value="1"/>
</dbReference>
<dbReference type="SUPFAM" id="SSF56349">
    <property type="entry name" value="DNA breaking-rejoining enzymes"/>
    <property type="match status" value="1"/>
</dbReference>
<dbReference type="AlphaFoldDB" id="A0A239PVF5"/>
<sequence length="320" mass="34134">MAPSAAHAPRGPEAGLIALFLEMMAVERAAAPSTLKNYGRDLQRFEAFARARGETLETAGADDIAAFLAALEAEGIAASTAALKVSALRQFYQFLYTEGLRGDNPTRAIDRPRAKRPLPRTLTAEETARLMAAAAEGGAAKALRLKAMVETLYGAGLRVSELVRLPLAAFRPGQPFLLVKGKGGKERLAPLGGAAAAALEDYLAVRARFLAKGAPACARGFLFPSRGKTGHLTAARFAQMLKELAVRAGIEPSRLSPHVLRHAFATHLLEGGADLRSVQQMLGHADITTTQIYTHVARDRLREVVFTLHPLAGKGLGTRD</sequence>
<evidence type="ECO:0000256" key="10">
    <source>
        <dbReference type="ARBA" id="ARBA00023306"/>
    </source>
</evidence>
<dbReference type="GO" id="GO:0005737">
    <property type="term" value="C:cytoplasm"/>
    <property type="evidence" value="ECO:0007669"/>
    <property type="project" value="UniProtKB-SubCell"/>
</dbReference>
<dbReference type="Pfam" id="PF02899">
    <property type="entry name" value="Phage_int_SAM_1"/>
    <property type="match status" value="1"/>
</dbReference>
<dbReference type="GO" id="GO:0009037">
    <property type="term" value="F:tyrosine-based site-specific recombinase activity"/>
    <property type="evidence" value="ECO:0007669"/>
    <property type="project" value="UniProtKB-UniRule"/>
</dbReference>
<evidence type="ECO:0000256" key="6">
    <source>
        <dbReference type="ARBA" id="ARBA00022829"/>
    </source>
</evidence>
<evidence type="ECO:0000259" key="13">
    <source>
        <dbReference type="PROSITE" id="PS51900"/>
    </source>
</evidence>
<dbReference type="PANTHER" id="PTHR30349:SF90">
    <property type="entry name" value="TYROSINE RECOMBINASE XERD"/>
    <property type="match status" value="1"/>
</dbReference>
<keyword evidence="6 11" id="KW-0159">Chromosome partition</keyword>
<comment type="similarity">
    <text evidence="2 11">Belongs to the 'phage' integrase family. XerD subfamily.</text>
</comment>
<dbReference type="InterPro" id="IPR011932">
    <property type="entry name" value="Recomb_XerD"/>
</dbReference>
<evidence type="ECO:0000256" key="8">
    <source>
        <dbReference type="ARBA" id="ARBA00023125"/>
    </source>
</evidence>
<evidence type="ECO:0000256" key="11">
    <source>
        <dbReference type="HAMAP-Rule" id="MF_01807"/>
    </source>
</evidence>
<protein>
    <recommendedName>
        <fullName evidence="3 11">Tyrosine recombinase XerD</fullName>
    </recommendedName>
</protein>
<dbReference type="InterPro" id="IPR050090">
    <property type="entry name" value="Tyrosine_recombinase_XerCD"/>
</dbReference>
<dbReference type="InterPro" id="IPR013762">
    <property type="entry name" value="Integrase-like_cat_sf"/>
</dbReference>
<feature type="active site" evidence="11">
    <location>
        <position position="284"/>
    </location>
</feature>
<comment type="subunit">
    <text evidence="11">Forms a cyclic heterotetrameric complex composed of two molecules of XerC and two molecules of XerD.</text>
</comment>
<evidence type="ECO:0000313" key="14">
    <source>
        <dbReference type="EMBL" id="SNT74279.1"/>
    </source>
</evidence>
<comment type="subcellular location">
    <subcellularLocation>
        <location evidence="1 11">Cytoplasm</location>
    </subcellularLocation>
</comment>
<dbReference type="InterPro" id="IPR004107">
    <property type="entry name" value="Integrase_SAM-like_N"/>
</dbReference>
<evidence type="ECO:0000256" key="5">
    <source>
        <dbReference type="ARBA" id="ARBA00022618"/>
    </source>
</evidence>
<dbReference type="Gene3D" id="1.10.443.10">
    <property type="entry name" value="Intergrase catalytic core"/>
    <property type="match status" value="1"/>
</dbReference>
<dbReference type="Proteomes" id="UP000198346">
    <property type="component" value="Unassembled WGS sequence"/>
</dbReference>
<dbReference type="InterPro" id="IPR044068">
    <property type="entry name" value="CB"/>
</dbReference>
<evidence type="ECO:0000256" key="7">
    <source>
        <dbReference type="ARBA" id="ARBA00022908"/>
    </source>
</evidence>
<dbReference type="PROSITE" id="PS51900">
    <property type="entry name" value="CB"/>
    <property type="match status" value="1"/>
</dbReference>
<feature type="active site" evidence="11">
    <location>
        <position position="258"/>
    </location>
</feature>
<dbReference type="NCBIfam" id="NF001399">
    <property type="entry name" value="PRK00283.1"/>
    <property type="match status" value="1"/>
</dbReference>
<dbReference type="GO" id="GO:0051301">
    <property type="term" value="P:cell division"/>
    <property type="evidence" value="ECO:0007669"/>
    <property type="project" value="UniProtKB-KW"/>
</dbReference>
<evidence type="ECO:0000256" key="9">
    <source>
        <dbReference type="ARBA" id="ARBA00023172"/>
    </source>
</evidence>
<comment type="function">
    <text evidence="11">Site-specific tyrosine recombinase, which acts by catalyzing the cutting and rejoining of the recombining DNA molecules. The XerC-XerD complex is essential to convert dimers of the bacterial chromosome into monomers to permit their segregation at cell division. It also contributes to the segregational stability of plasmids.</text>
</comment>
<keyword evidence="7 11" id="KW-0229">DNA integration</keyword>
<feature type="active site" evidence="11">
    <location>
        <position position="158"/>
    </location>
</feature>
<dbReference type="PANTHER" id="PTHR30349">
    <property type="entry name" value="PHAGE INTEGRASE-RELATED"/>
    <property type="match status" value="1"/>
</dbReference>
<dbReference type="EMBL" id="FZQA01000004">
    <property type="protein sequence ID" value="SNT74279.1"/>
    <property type="molecule type" value="Genomic_DNA"/>
</dbReference>
<keyword evidence="5 11" id="KW-0132">Cell division</keyword>
<keyword evidence="4 11" id="KW-0963">Cytoplasm</keyword>
<dbReference type="InterPro" id="IPR023009">
    <property type="entry name" value="Tyrosine_recombinase_XerC/XerD"/>
</dbReference>
<feature type="domain" description="Tyr recombinase" evidence="12">
    <location>
        <begin position="117"/>
        <end position="306"/>
    </location>
</feature>
<evidence type="ECO:0000256" key="3">
    <source>
        <dbReference type="ARBA" id="ARBA00015810"/>
    </source>
</evidence>
<keyword evidence="15" id="KW-1185">Reference proteome</keyword>
<keyword evidence="8 11" id="KW-0238">DNA-binding</keyword>
<dbReference type="GO" id="GO:0007059">
    <property type="term" value="P:chromosome segregation"/>
    <property type="evidence" value="ECO:0007669"/>
    <property type="project" value="UniProtKB-UniRule"/>
</dbReference>
<evidence type="ECO:0000259" key="12">
    <source>
        <dbReference type="PROSITE" id="PS51898"/>
    </source>
</evidence>
<accession>A0A239PVF5</accession>
<dbReference type="HAMAP" id="MF_01807">
    <property type="entry name" value="Recomb_XerD"/>
    <property type="match status" value="1"/>
</dbReference>
<dbReference type="GO" id="GO:0003677">
    <property type="term" value="F:DNA binding"/>
    <property type="evidence" value="ECO:0007669"/>
    <property type="project" value="UniProtKB-UniRule"/>
</dbReference>
<evidence type="ECO:0000256" key="4">
    <source>
        <dbReference type="ARBA" id="ARBA00022490"/>
    </source>
</evidence>
<dbReference type="GO" id="GO:0006313">
    <property type="term" value="P:DNA transposition"/>
    <property type="evidence" value="ECO:0007669"/>
    <property type="project" value="UniProtKB-UniRule"/>
</dbReference>
<feature type="domain" description="Core-binding (CB)" evidence="13">
    <location>
        <begin position="11"/>
        <end position="96"/>
    </location>
</feature>
<name>A0A239PVF5_9PROT</name>
<reference evidence="14 15" key="1">
    <citation type="submission" date="2017-07" db="EMBL/GenBank/DDBJ databases">
        <authorList>
            <person name="Sun Z.S."/>
            <person name="Albrecht U."/>
            <person name="Echele G."/>
            <person name="Lee C.C."/>
        </authorList>
    </citation>
    <scope>NUCLEOTIDE SEQUENCE [LARGE SCALE GENOMIC DNA]</scope>
    <source>
        <strain evidence="14 15">CGMCC 1.12710</strain>
    </source>
</reference>
<evidence type="ECO:0000256" key="1">
    <source>
        <dbReference type="ARBA" id="ARBA00004496"/>
    </source>
</evidence>
<gene>
    <name evidence="11" type="primary">xerD</name>
    <name evidence="14" type="ORF">SAMN06297382_2190</name>
</gene>
<dbReference type="Pfam" id="PF00589">
    <property type="entry name" value="Phage_integrase"/>
    <property type="match status" value="1"/>
</dbReference>